<dbReference type="SUPFAM" id="SSF102114">
    <property type="entry name" value="Radical SAM enzymes"/>
    <property type="match status" value="1"/>
</dbReference>
<comment type="caution">
    <text evidence="2">The sequence shown here is derived from an EMBL/GenBank/DDBJ whole genome shotgun (WGS) entry which is preliminary data.</text>
</comment>
<dbReference type="SUPFAM" id="SSF50156">
    <property type="entry name" value="PDZ domain-like"/>
    <property type="match status" value="1"/>
</dbReference>
<dbReference type="InterPro" id="IPR001478">
    <property type="entry name" value="PDZ"/>
</dbReference>
<dbReference type="AlphaFoldDB" id="A0A644ZXF7"/>
<dbReference type="PROSITE" id="PS50106">
    <property type="entry name" value="PDZ"/>
    <property type="match status" value="1"/>
</dbReference>
<dbReference type="InterPro" id="IPR045375">
    <property type="entry name" value="Put_radical_SAM-like_N"/>
</dbReference>
<dbReference type="InterPro" id="IPR013785">
    <property type="entry name" value="Aldolase_TIM"/>
</dbReference>
<accession>A0A644ZXF7</accession>
<organism evidence="2">
    <name type="scientific">bioreactor metagenome</name>
    <dbReference type="NCBI Taxonomy" id="1076179"/>
    <lineage>
        <taxon>unclassified sequences</taxon>
        <taxon>metagenomes</taxon>
        <taxon>ecological metagenomes</taxon>
    </lineage>
</organism>
<dbReference type="InterPro" id="IPR041489">
    <property type="entry name" value="PDZ_6"/>
</dbReference>
<feature type="domain" description="PDZ" evidence="1">
    <location>
        <begin position="1"/>
        <end position="55"/>
    </location>
</feature>
<dbReference type="Pfam" id="PF19238">
    <property type="entry name" value="Radical_SAM_2"/>
    <property type="match status" value="1"/>
</dbReference>
<gene>
    <name evidence="2" type="ORF">SDC9_91793</name>
</gene>
<reference evidence="2" key="1">
    <citation type="submission" date="2019-08" db="EMBL/GenBank/DDBJ databases">
        <authorList>
            <person name="Kucharzyk K."/>
            <person name="Murdoch R.W."/>
            <person name="Higgins S."/>
            <person name="Loffler F."/>
        </authorList>
    </citation>
    <scope>NUCLEOTIDE SEQUENCE</scope>
</reference>
<dbReference type="Gene3D" id="3.20.20.70">
    <property type="entry name" value="Aldolase class I"/>
    <property type="match status" value="1"/>
</dbReference>
<protein>
    <recommendedName>
        <fullName evidence="1">PDZ domain-containing protein</fullName>
    </recommendedName>
</protein>
<dbReference type="Pfam" id="PF04459">
    <property type="entry name" value="DUF512"/>
    <property type="match status" value="1"/>
</dbReference>
<dbReference type="Gene3D" id="2.30.42.10">
    <property type="match status" value="1"/>
</dbReference>
<dbReference type="Pfam" id="PF17820">
    <property type="entry name" value="PDZ_6"/>
    <property type="match status" value="1"/>
</dbReference>
<evidence type="ECO:0000259" key="1">
    <source>
        <dbReference type="PROSITE" id="PS50106"/>
    </source>
</evidence>
<sequence>MENLRSNSRIISDVLPGSPAERGGVLAGETLISIDGEPIVDLVDYEHLTANETLRLTLLNKAGQERTVRIRKDEYEPLGLSFATSLMDDMRTCKNHCVFCFIDQMPKGVRTSLHVKDDDWRMSFIMGNYVTLTNLDERELERIIKRRVSPLYVSLHASDPDVRVQIMKNPRAGDAMKQLKRLADAGLKFHLQAVLCHGLNDGEVLKKTIRDVSALIPYAQSLAVVPVGLTKFREGLTELRRFTPEEAARMIDEIEPLQKTFLKQYGTRFVFLADEWYTSCRRTLPAYETYEDFPQIENGVGLLRLFEGEMLEALEEREPLEEPRRFLMAGGVSAEPFFREAYRVLESYGVQIETRAVVNNYFGESVTVGGLVTGGDLTSQLAGADFGRALLIPRAMLKADESVFLDGMTLSEAEHKLHTRIIPVSSGDDLIEIVFEPDEER</sequence>
<dbReference type="InterPro" id="IPR007549">
    <property type="entry name" value="DUF512"/>
</dbReference>
<dbReference type="EMBL" id="VSSQ01010745">
    <property type="protein sequence ID" value="MPM45108.1"/>
    <property type="molecule type" value="Genomic_DNA"/>
</dbReference>
<proteinExistence type="predicted"/>
<evidence type="ECO:0000313" key="2">
    <source>
        <dbReference type="EMBL" id="MPM45108.1"/>
    </source>
</evidence>
<name>A0A644ZXF7_9ZZZZ</name>
<dbReference type="InterPro" id="IPR036034">
    <property type="entry name" value="PDZ_sf"/>
</dbReference>
<dbReference type="InterPro" id="IPR058240">
    <property type="entry name" value="rSAM_sf"/>
</dbReference>